<organism evidence="1 2">
    <name type="scientific">Aquibacillus salsiterrae</name>
    <dbReference type="NCBI Taxonomy" id="2950439"/>
    <lineage>
        <taxon>Bacteria</taxon>
        <taxon>Bacillati</taxon>
        <taxon>Bacillota</taxon>
        <taxon>Bacilli</taxon>
        <taxon>Bacillales</taxon>
        <taxon>Bacillaceae</taxon>
        <taxon>Aquibacillus</taxon>
    </lineage>
</organism>
<dbReference type="Proteomes" id="UP001145069">
    <property type="component" value="Unassembled WGS sequence"/>
</dbReference>
<comment type="caution">
    <text evidence="1">The sequence shown here is derived from an EMBL/GenBank/DDBJ whole genome shotgun (WGS) entry which is preliminary data.</text>
</comment>
<dbReference type="EMBL" id="JAMQKC010000007">
    <property type="protein sequence ID" value="MDC3417217.1"/>
    <property type="molecule type" value="Genomic_DNA"/>
</dbReference>
<reference evidence="1" key="1">
    <citation type="submission" date="2022-06" db="EMBL/GenBank/DDBJ databases">
        <title>Aquibacillus sp. a new bacterium isolated from soil saline samples.</title>
        <authorList>
            <person name="Galisteo C."/>
            <person name="De La Haba R."/>
            <person name="Sanchez-Porro C."/>
            <person name="Ventosa A."/>
        </authorList>
    </citation>
    <scope>NUCLEOTIDE SEQUENCE</scope>
    <source>
        <strain evidence="1">3ASR75-54</strain>
    </source>
</reference>
<protein>
    <recommendedName>
        <fullName evidence="3">NAD-dependent epimerase/dehydratase family protein</fullName>
    </recommendedName>
</protein>
<accession>A0A9X4AER3</accession>
<sequence>MYVVSGSFHWIGFHIVQYLLATGQEVIGLDIIDTDKKDNLSMFVGRNSSFTHVEHSDDLLHNSKQSDYIVFEVAEDKERFSLPELGNKKVYNFCTTRKENEVLDDTCYVKLPLLYGEWIPRDYDGIFFQDEYIRFDSTRFQREAVYISDFIESLLQVIATSDRVLGTNLLIIKRKNEREEYKEKGTIVVDESKPMEKRLAELDDHYELYKDFY</sequence>
<keyword evidence="2" id="KW-1185">Reference proteome</keyword>
<evidence type="ECO:0008006" key="3">
    <source>
        <dbReference type="Google" id="ProtNLM"/>
    </source>
</evidence>
<evidence type="ECO:0000313" key="1">
    <source>
        <dbReference type="EMBL" id="MDC3417217.1"/>
    </source>
</evidence>
<gene>
    <name evidence="1" type="ORF">NC799_09860</name>
</gene>
<name>A0A9X4AER3_9BACI</name>
<proteinExistence type="predicted"/>
<evidence type="ECO:0000313" key="2">
    <source>
        <dbReference type="Proteomes" id="UP001145069"/>
    </source>
</evidence>
<dbReference type="RefSeq" id="WP_272446285.1">
    <property type="nucleotide sequence ID" value="NZ_JAMQKC010000007.1"/>
</dbReference>
<dbReference type="AlphaFoldDB" id="A0A9X4AER3"/>